<reference evidence="1 2" key="1">
    <citation type="submission" date="2017-07" db="EMBL/GenBank/DDBJ databases">
        <title>Leptospira spp. isolated from tropical soils.</title>
        <authorList>
            <person name="Thibeaux R."/>
            <person name="Iraola G."/>
            <person name="Ferres I."/>
            <person name="Bierque E."/>
            <person name="Girault D."/>
            <person name="Soupe-Gilbert M.-E."/>
            <person name="Picardeau M."/>
            <person name="Goarant C."/>
        </authorList>
    </citation>
    <scope>NUCLEOTIDE SEQUENCE [LARGE SCALE GENOMIC DNA]</scope>
    <source>
        <strain evidence="1 2">ES4-C-A1</strain>
    </source>
</reference>
<proteinExistence type="predicted"/>
<gene>
    <name evidence="1" type="ORF">CH365_15950</name>
</gene>
<dbReference type="Proteomes" id="UP000231843">
    <property type="component" value="Unassembled WGS sequence"/>
</dbReference>
<comment type="caution">
    <text evidence="1">The sequence shown here is derived from an EMBL/GenBank/DDBJ whole genome shotgun (WGS) entry which is preliminary data.</text>
</comment>
<name>A0A2M9ZUW4_9LEPT</name>
<sequence length="70" mass="7888">MHNIFFSVCILFILIGSFNCNSGGKQDCSRSTPSDKKTAEILEAACLANQNNQNVCDLYLLEAVYHFHCW</sequence>
<dbReference type="AlphaFoldDB" id="A0A2M9ZUW4"/>
<dbReference type="EMBL" id="NPEA01000009">
    <property type="protein sequence ID" value="PJZ75862.1"/>
    <property type="molecule type" value="Genomic_DNA"/>
</dbReference>
<keyword evidence="2" id="KW-1185">Reference proteome</keyword>
<organism evidence="1 2">
    <name type="scientific">Leptospira neocaledonica</name>
    <dbReference type="NCBI Taxonomy" id="2023192"/>
    <lineage>
        <taxon>Bacteria</taxon>
        <taxon>Pseudomonadati</taxon>
        <taxon>Spirochaetota</taxon>
        <taxon>Spirochaetia</taxon>
        <taxon>Leptospirales</taxon>
        <taxon>Leptospiraceae</taxon>
        <taxon>Leptospira</taxon>
    </lineage>
</organism>
<evidence type="ECO:0000313" key="1">
    <source>
        <dbReference type="EMBL" id="PJZ75862.1"/>
    </source>
</evidence>
<accession>A0A2M9ZUW4</accession>
<protein>
    <submittedName>
        <fullName evidence="1">Uncharacterized protein</fullName>
    </submittedName>
</protein>
<evidence type="ECO:0000313" key="2">
    <source>
        <dbReference type="Proteomes" id="UP000231843"/>
    </source>
</evidence>